<dbReference type="SUPFAM" id="SSF75005">
    <property type="entry name" value="Arabinanase/levansucrase/invertase"/>
    <property type="match status" value="1"/>
</dbReference>
<dbReference type="Gene3D" id="2.115.10.20">
    <property type="entry name" value="Glycosyl hydrolase domain, family 43"/>
    <property type="match status" value="1"/>
</dbReference>
<gene>
    <name evidence="2" type="ORF">GCM10025760_20390</name>
</gene>
<keyword evidence="1" id="KW-0732">Signal</keyword>
<accession>A0ABM8FTA4</accession>
<evidence type="ECO:0000256" key="1">
    <source>
        <dbReference type="SAM" id="SignalP"/>
    </source>
</evidence>
<sequence length="380" mass="41325">MKHRRSRHIGRGFLAIAATAFAVTAASLIGGPALADTGAPPVEWDASSIDEVYAPADGYYSYAPSVIREGATEWIWSCHNDDFRVIKDHIYLTKIVDGVVVDSRSVLQASPSPAWDSFHVCDPSVVAGRFSYQGTTYGLAMFYLGNDLDASAHNQVGVAFANRPEGPWVKLPDPVVTFDRTDQWGAGQPTAVSMPGKPGTVLLGYTQGDTSTRAFVVSVDLRAAESAKISEPRLLPTAGLTGTDGAPDYLNGFDLVYDKRGDRFLTVREQHPYPTDNPWWIGPSVQVAAIDADDLVKGRGVWTPAGDVDESLTGFPRNHNAGFARDWKGNLAAKDDVTVVFTKSCSSLPTVDDQDWSQATCDSLYSYDLWSIDGELRKRR</sequence>
<proteinExistence type="predicted"/>
<feature type="chain" id="PRO_5046726578" description="Sugar-binding protein" evidence="1">
    <location>
        <begin position="36"/>
        <end position="380"/>
    </location>
</feature>
<dbReference type="Proteomes" id="UP001501407">
    <property type="component" value="Unassembled WGS sequence"/>
</dbReference>
<protein>
    <recommendedName>
        <fullName evidence="4">Sugar-binding protein</fullName>
    </recommendedName>
</protein>
<dbReference type="RefSeq" id="WP_194414789.1">
    <property type="nucleotide sequence ID" value="NZ_BAABKZ010000002.1"/>
</dbReference>
<evidence type="ECO:0000313" key="2">
    <source>
        <dbReference type="EMBL" id="GAA5092150.1"/>
    </source>
</evidence>
<feature type="signal peptide" evidence="1">
    <location>
        <begin position="1"/>
        <end position="35"/>
    </location>
</feature>
<keyword evidence="3" id="KW-1185">Reference proteome</keyword>
<dbReference type="InterPro" id="IPR023296">
    <property type="entry name" value="Glyco_hydro_beta-prop_sf"/>
</dbReference>
<evidence type="ECO:0000313" key="3">
    <source>
        <dbReference type="Proteomes" id="UP001501407"/>
    </source>
</evidence>
<comment type="caution">
    <text evidence="2">The sequence shown here is derived from an EMBL/GenBank/DDBJ whole genome shotgun (WGS) entry which is preliminary data.</text>
</comment>
<evidence type="ECO:0008006" key="4">
    <source>
        <dbReference type="Google" id="ProtNLM"/>
    </source>
</evidence>
<dbReference type="EMBL" id="BAABKZ010000002">
    <property type="protein sequence ID" value="GAA5092150.1"/>
    <property type="molecule type" value="Genomic_DNA"/>
</dbReference>
<organism evidence="2 3">
    <name type="scientific">Microbacterium yannicii</name>
    <dbReference type="NCBI Taxonomy" id="671622"/>
    <lineage>
        <taxon>Bacteria</taxon>
        <taxon>Bacillati</taxon>
        <taxon>Actinomycetota</taxon>
        <taxon>Actinomycetes</taxon>
        <taxon>Micrococcales</taxon>
        <taxon>Microbacteriaceae</taxon>
        <taxon>Microbacterium</taxon>
    </lineage>
</organism>
<name>A0ABM8FTA4_9MICO</name>
<reference evidence="3" key="1">
    <citation type="journal article" date="2019" name="Int. J. Syst. Evol. Microbiol.">
        <title>The Global Catalogue of Microorganisms (GCM) 10K type strain sequencing project: providing services to taxonomists for standard genome sequencing and annotation.</title>
        <authorList>
            <consortium name="The Broad Institute Genomics Platform"/>
            <consortium name="The Broad Institute Genome Sequencing Center for Infectious Disease"/>
            <person name="Wu L."/>
            <person name="Ma J."/>
        </authorList>
    </citation>
    <scope>NUCLEOTIDE SEQUENCE [LARGE SCALE GENOMIC DNA]</scope>
    <source>
        <strain evidence="3">JCM 18959</strain>
    </source>
</reference>